<dbReference type="PROSITE" id="PS50893">
    <property type="entry name" value="ABC_TRANSPORTER_2"/>
    <property type="match status" value="1"/>
</dbReference>
<accession>A0A8G2FDE2</accession>
<dbReference type="GO" id="GO:0015192">
    <property type="term" value="F:L-phenylalanine transmembrane transporter activity"/>
    <property type="evidence" value="ECO:0007669"/>
    <property type="project" value="TreeGrafter"/>
</dbReference>
<keyword evidence="3 5" id="KW-0067">ATP-binding</keyword>
<dbReference type="SUPFAM" id="SSF52540">
    <property type="entry name" value="P-loop containing nucleoside triphosphate hydrolases"/>
    <property type="match status" value="1"/>
</dbReference>
<dbReference type="PANTHER" id="PTHR45772:SF7">
    <property type="entry name" value="AMINO ACID ABC TRANSPORTER ATP-BINDING PROTEIN"/>
    <property type="match status" value="1"/>
</dbReference>
<dbReference type="InterPro" id="IPR017871">
    <property type="entry name" value="ABC_transporter-like_CS"/>
</dbReference>
<name>A0A8G2FDE2_DESNO</name>
<dbReference type="GO" id="GO:0005304">
    <property type="term" value="F:L-valine transmembrane transporter activity"/>
    <property type="evidence" value="ECO:0007669"/>
    <property type="project" value="TreeGrafter"/>
</dbReference>
<sequence>MTLLSIENLSKNFGGLMAVNEVSFDVEAGSIVGLIGPNGAGKTTVFNLITGNYQPNTGTVLFDGQNLVGLPTHTIVERGIARTFQTIRLFQNMSVLENVLAGGHCRMHSGSLAAMFRTPTQRREEHESMRQAMAELEFVGLSHEWQNKAKNLSYGNQRLLEIARALATKPKLIVLDEPAGGMNDQETHDLIRLIRAIQDRGITVLLIEHDMGLVMRVCSSLVVLEHGAKIASGTPAEIQANPRVIEAYLGVDSDE</sequence>
<dbReference type="CDD" id="cd03219">
    <property type="entry name" value="ABC_Mj1267_LivG_branched"/>
    <property type="match status" value="1"/>
</dbReference>
<protein>
    <submittedName>
        <fullName evidence="5">Amino acid/amide ABC transporter ATP-binding protein 1, HAAT family</fullName>
    </submittedName>
</protein>
<evidence type="ECO:0000259" key="4">
    <source>
        <dbReference type="PROSITE" id="PS50893"/>
    </source>
</evidence>
<dbReference type="Proteomes" id="UP000199581">
    <property type="component" value="Unassembled WGS sequence"/>
</dbReference>
<feature type="domain" description="ABC transporter" evidence="4">
    <location>
        <begin position="4"/>
        <end position="251"/>
    </location>
</feature>
<gene>
    <name evidence="5" type="ORF">SAMN05421830_102243</name>
</gene>
<dbReference type="Pfam" id="PF00005">
    <property type="entry name" value="ABC_tran"/>
    <property type="match status" value="1"/>
</dbReference>
<reference evidence="5 6" key="1">
    <citation type="submission" date="2016-10" db="EMBL/GenBank/DDBJ databases">
        <authorList>
            <person name="Varghese N."/>
            <person name="Submissions S."/>
        </authorList>
    </citation>
    <scope>NUCLEOTIDE SEQUENCE [LARGE SCALE GENOMIC DNA]</scope>
    <source>
        <strain evidence="5 6">DSM 1741</strain>
    </source>
</reference>
<dbReference type="PROSITE" id="PS00211">
    <property type="entry name" value="ABC_TRANSPORTER_1"/>
    <property type="match status" value="1"/>
</dbReference>
<dbReference type="Gene3D" id="3.40.50.300">
    <property type="entry name" value="P-loop containing nucleotide triphosphate hydrolases"/>
    <property type="match status" value="1"/>
</dbReference>
<evidence type="ECO:0000256" key="1">
    <source>
        <dbReference type="ARBA" id="ARBA00022448"/>
    </source>
</evidence>
<dbReference type="PANTHER" id="PTHR45772">
    <property type="entry name" value="CONSERVED COMPONENT OF ABC TRANSPORTER FOR NATURAL AMINO ACIDS-RELATED"/>
    <property type="match status" value="1"/>
</dbReference>
<keyword evidence="2" id="KW-0547">Nucleotide-binding</keyword>
<evidence type="ECO:0000313" key="6">
    <source>
        <dbReference type="Proteomes" id="UP000199581"/>
    </source>
</evidence>
<comment type="caution">
    <text evidence="5">The sequence shown here is derived from an EMBL/GenBank/DDBJ whole genome shotgun (WGS) entry which is preliminary data.</text>
</comment>
<evidence type="ECO:0000256" key="2">
    <source>
        <dbReference type="ARBA" id="ARBA00022741"/>
    </source>
</evidence>
<dbReference type="OrthoDB" id="9809450at2"/>
<keyword evidence="6" id="KW-1185">Reference proteome</keyword>
<dbReference type="GO" id="GO:0016887">
    <property type="term" value="F:ATP hydrolysis activity"/>
    <property type="evidence" value="ECO:0007669"/>
    <property type="project" value="InterPro"/>
</dbReference>
<keyword evidence="1" id="KW-0813">Transport</keyword>
<dbReference type="GO" id="GO:1903805">
    <property type="term" value="P:L-valine import across plasma membrane"/>
    <property type="evidence" value="ECO:0007669"/>
    <property type="project" value="TreeGrafter"/>
</dbReference>
<organism evidence="5 6">
    <name type="scientific">Desulfomicrobium norvegicum (strain DSM 1741 / NCIMB 8310)</name>
    <name type="common">Desulfovibrio baculatus (strain Norway 4)</name>
    <name type="synonym">Desulfovibrio desulfuricans (strain Norway 4)</name>
    <dbReference type="NCBI Taxonomy" id="52561"/>
    <lineage>
        <taxon>Bacteria</taxon>
        <taxon>Pseudomonadati</taxon>
        <taxon>Thermodesulfobacteriota</taxon>
        <taxon>Desulfovibrionia</taxon>
        <taxon>Desulfovibrionales</taxon>
        <taxon>Desulfomicrobiaceae</taxon>
        <taxon>Desulfomicrobium</taxon>
    </lineage>
</organism>
<dbReference type="InterPro" id="IPR051120">
    <property type="entry name" value="ABC_AA/LPS_Transport"/>
</dbReference>
<dbReference type="GO" id="GO:1903806">
    <property type="term" value="P:L-isoleucine import across plasma membrane"/>
    <property type="evidence" value="ECO:0007669"/>
    <property type="project" value="TreeGrafter"/>
</dbReference>
<dbReference type="FunFam" id="3.40.50.300:FF:000421">
    <property type="entry name" value="Branched-chain amino acid ABC transporter ATP-binding protein"/>
    <property type="match status" value="1"/>
</dbReference>
<proteinExistence type="predicted"/>
<dbReference type="InterPro" id="IPR027417">
    <property type="entry name" value="P-loop_NTPase"/>
</dbReference>
<dbReference type="InterPro" id="IPR032823">
    <property type="entry name" value="BCA_ABC_TP_C"/>
</dbReference>
<dbReference type="GO" id="GO:0005524">
    <property type="term" value="F:ATP binding"/>
    <property type="evidence" value="ECO:0007669"/>
    <property type="project" value="UniProtKB-KW"/>
</dbReference>
<dbReference type="EMBL" id="FOTO01000002">
    <property type="protein sequence ID" value="SFL45589.1"/>
    <property type="molecule type" value="Genomic_DNA"/>
</dbReference>
<dbReference type="GO" id="GO:0015808">
    <property type="term" value="P:L-alanine transport"/>
    <property type="evidence" value="ECO:0007669"/>
    <property type="project" value="TreeGrafter"/>
</dbReference>
<evidence type="ECO:0000256" key="3">
    <source>
        <dbReference type="ARBA" id="ARBA00022840"/>
    </source>
</evidence>
<dbReference type="AlphaFoldDB" id="A0A8G2FDE2"/>
<dbReference type="InterPro" id="IPR003439">
    <property type="entry name" value="ABC_transporter-like_ATP-bd"/>
</dbReference>
<dbReference type="RefSeq" id="WP_092190002.1">
    <property type="nucleotide sequence ID" value="NZ_FOTO01000002.1"/>
</dbReference>
<dbReference type="Pfam" id="PF12399">
    <property type="entry name" value="BCA_ABC_TP_C"/>
    <property type="match status" value="1"/>
</dbReference>
<dbReference type="GO" id="GO:0005886">
    <property type="term" value="C:plasma membrane"/>
    <property type="evidence" value="ECO:0007669"/>
    <property type="project" value="TreeGrafter"/>
</dbReference>
<evidence type="ECO:0000313" key="5">
    <source>
        <dbReference type="EMBL" id="SFL45589.1"/>
    </source>
</evidence>
<dbReference type="SMART" id="SM00382">
    <property type="entry name" value="AAA"/>
    <property type="match status" value="1"/>
</dbReference>
<dbReference type="GO" id="GO:0015188">
    <property type="term" value="F:L-isoleucine transmembrane transporter activity"/>
    <property type="evidence" value="ECO:0007669"/>
    <property type="project" value="TreeGrafter"/>
</dbReference>
<dbReference type="InterPro" id="IPR003593">
    <property type="entry name" value="AAA+_ATPase"/>
</dbReference>
<dbReference type="GO" id="GO:0042941">
    <property type="term" value="P:D-alanine transmembrane transport"/>
    <property type="evidence" value="ECO:0007669"/>
    <property type="project" value="TreeGrafter"/>
</dbReference>